<dbReference type="PANTHER" id="PTHR10309">
    <property type="entry name" value="MANNOSE-6-PHOSPHATE ISOMERASE"/>
    <property type="match status" value="1"/>
</dbReference>
<dbReference type="InterPro" id="IPR016305">
    <property type="entry name" value="Mannose-6-P_Isomerase"/>
</dbReference>
<dbReference type="Gene3D" id="1.10.441.10">
    <property type="entry name" value="Phosphomannose Isomerase, domain 2"/>
    <property type="match status" value="1"/>
</dbReference>
<sequence>VYAPIFLQHHTCQAGEVLPIPPGVPHAHLVGEAAEIMVSSDNVIRAGLTPKYIDRQALVEAVVYGEGERERERETPLVAVSDTKSVLEYRMTDYGLGLGLIRRGVSDGMDLHRYSDASGVILSLFEGAYILTEGERSERVEGPCHIYLDTKTLALKGAAGERETLQLQPCTEGERDGEEDVSPFVGMISYGYSV</sequence>
<gene>
    <name evidence="1" type="ORF">KIPB_006658</name>
</gene>
<dbReference type="Gene3D" id="2.60.120.10">
    <property type="entry name" value="Jelly Rolls"/>
    <property type="match status" value="2"/>
</dbReference>
<dbReference type="GO" id="GO:0009298">
    <property type="term" value="P:GDP-mannose biosynthetic process"/>
    <property type="evidence" value="ECO:0007669"/>
    <property type="project" value="InterPro"/>
</dbReference>
<dbReference type="PRINTS" id="PR00714">
    <property type="entry name" value="MAN6PISMRASE"/>
</dbReference>
<dbReference type="PANTHER" id="PTHR10309:SF0">
    <property type="entry name" value="MANNOSE-6-PHOSPHATE ISOMERASE"/>
    <property type="match status" value="1"/>
</dbReference>
<dbReference type="OrthoDB" id="6605218at2759"/>
<accession>A0A9K3GJA0</accession>
<dbReference type="Proteomes" id="UP000265618">
    <property type="component" value="Unassembled WGS sequence"/>
</dbReference>
<feature type="non-terminal residue" evidence="1">
    <location>
        <position position="1"/>
    </location>
</feature>
<organism evidence="1 2">
    <name type="scientific">Kipferlia bialata</name>
    <dbReference type="NCBI Taxonomy" id="797122"/>
    <lineage>
        <taxon>Eukaryota</taxon>
        <taxon>Metamonada</taxon>
        <taxon>Carpediemonas-like organisms</taxon>
        <taxon>Kipferlia</taxon>
    </lineage>
</organism>
<evidence type="ECO:0000313" key="1">
    <source>
        <dbReference type="EMBL" id="GIQ85048.1"/>
    </source>
</evidence>
<proteinExistence type="predicted"/>
<dbReference type="EMBL" id="BDIP01001741">
    <property type="protein sequence ID" value="GIQ85048.1"/>
    <property type="molecule type" value="Genomic_DNA"/>
</dbReference>
<dbReference type="SUPFAM" id="SSF51182">
    <property type="entry name" value="RmlC-like cupins"/>
    <property type="match status" value="1"/>
</dbReference>
<evidence type="ECO:0000313" key="2">
    <source>
        <dbReference type="Proteomes" id="UP000265618"/>
    </source>
</evidence>
<keyword evidence="1" id="KW-0413">Isomerase</keyword>
<dbReference type="AlphaFoldDB" id="A0A9K3GJA0"/>
<reference evidence="1 2" key="1">
    <citation type="journal article" date="2018" name="PLoS ONE">
        <title>The draft genome of Kipferlia bialata reveals reductive genome evolution in fornicate parasites.</title>
        <authorList>
            <person name="Tanifuji G."/>
            <person name="Takabayashi S."/>
            <person name="Kume K."/>
            <person name="Takagi M."/>
            <person name="Nakayama T."/>
            <person name="Kamikawa R."/>
            <person name="Inagaki Y."/>
            <person name="Hashimoto T."/>
        </authorList>
    </citation>
    <scope>NUCLEOTIDE SEQUENCE [LARGE SCALE GENOMIC DNA]</scope>
    <source>
        <strain evidence="1">NY0173</strain>
    </source>
</reference>
<keyword evidence="2" id="KW-1185">Reference proteome</keyword>
<dbReference type="GO" id="GO:0005829">
    <property type="term" value="C:cytosol"/>
    <property type="evidence" value="ECO:0007669"/>
    <property type="project" value="TreeGrafter"/>
</dbReference>
<dbReference type="GO" id="GO:0004476">
    <property type="term" value="F:mannose-6-phosphate isomerase activity"/>
    <property type="evidence" value="ECO:0007669"/>
    <property type="project" value="InterPro"/>
</dbReference>
<name>A0A9K3GJA0_9EUKA</name>
<dbReference type="InterPro" id="IPR011051">
    <property type="entry name" value="RmlC_Cupin_sf"/>
</dbReference>
<protein>
    <submittedName>
        <fullName evidence="1">Mannose-6-phosphate isomerase</fullName>
    </submittedName>
</protein>
<comment type="caution">
    <text evidence="1">The sequence shown here is derived from an EMBL/GenBank/DDBJ whole genome shotgun (WGS) entry which is preliminary data.</text>
</comment>
<dbReference type="InterPro" id="IPR014710">
    <property type="entry name" value="RmlC-like_jellyroll"/>
</dbReference>